<reference evidence="1" key="1">
    <citation type="submission" date="2014-12" db="EMBL/GenBank/DDBJ databases">
        <title>Insight into the proteome of Arion vulgaris.</title>
        <authorList>
            <person name="Aradska J."/>
            <person name="Bulat T."/>
            <person name="Smidak R."/>
            <person name="Sarate P."/>
            <person name="Gangsoo J."/>
            <person name="Sialana F."/>
            <person name="Bilban M."/>
            <person name="Lubec G."/>
        </authorList>
    </citation>
    <scope>NUCLEOTIDE SEQUENCE</scope>
    <source>
        <tissue evidence="1">Skin</tissue>
    </source>
</reference>
<dbReference type="AlphaFoldDB" id="A0A0B6YZS2"/>
<feature type="non-terminal residue" evidence="1">
    <location>
        <position position="1"/>
    </location>
</feature>
<evidence type="ECO:0000313" key="1">
    <source>
        <dbReference type="EMBL" id="CEK61196.1"/>
    </source>
</evidence>
<sequence length="78" mass="8698">TGLEKRKTIYLGLLLFLHKPTHQSEADTPCGILLNNGKISPSYLVCDNPSQVEPQLCMSTPLQNVNYYKISLPSSKLH</sequence>
<name>A0A0B6YZS2_9EUPU</name>
<feature type="non-terminal residue" evidence="1">
    <location>
        <position position="78"/>
    </location>
</feature>
<dbReference type="EMBL" id="HACG01014331">
    <property type="protein sequence ID" value="CEK61196.1"/>
    <property type="molecule type" value="Transcribed_RNA"/>
</dbReference>
<accession>A0A0B6YZS2</accession>
<protein>
    <submittedName>
        <fullName evidence="1">Uncharacterized protein</fullName>
    </submittedName>
</protein>
<organism evidence="1">
    <name type="scientific">Arion vulgaris</name>
    <dbReference type="NCBI Taxonomy" id="1028688"/>
    <lineage>
        <taxon>Eukaryota</taxon>
        <taxon>Metazoa</taxon>
        <taxon>Spiralia</taxon>
        <taxon>Lophotrochozoa</taxon>
        <taxon>Mollusca</taxon>
        <taxon>Gastropoda</taxon>
        <taxon>Heterobranchia</taxon>
        <taxon>Euthyneura</taxon>
        <taxon>Panpulmonata</taxon>
        <taxon>Eupulmonata</taxon>
        <taxon>Stylommatophora</taxon>
        <taxon>Helicina</taxon>
        <taxon>Arionoidea</taxon>
        <taxon>Arionidae</taxon>
        <taxon>Arion</taxon>
    </lineage>
</organism>
<gene>
    <name evidence="1" type="primary">ORF41583</name>
</gene>
<proteinExistence type="predicted"/>